<evidence type="ECO:0000313" key="14">
    <source>
        <dbReference type="EMBL" id="BBL04936.1"/>
    </source>
</evidence>
<keyword evidence="6 9" id="KW-0694">RNA-binding</keyword>
<feature type="compositionally biased region" description="Low complexity" evidence="12">
    <location>
        <begin position="86"/>
        <end position="110"/>
    </location>
</feature>
<name>A0A4Y1WXG0_9BACT</name>
<keyword evidence="1 9" id="KW-0806">Transcription termination</keyword>
<evidence type="ECO:0000256" key="5">
    <source>
        <dbReference type="ARBA" id="ARBA00022840"/>
    </source>
</evidence>
<comment type="similarity">
    <text evidence="9 11">Belongs to the Rho family.</text>
</comment>
<comment type="caution">
    <text evidence="9">Lacks conserved residue(s) required for the propagation of feature annotation.</text>
</comment>
<protein>
    <recommendedName>
        <fullName evidence="9 10">Transcription termination factor Rho</fullName>
        <ecNumber evidence="9 10">3.6.4.-</ecNumber>
    </recommendedName>
    <alternativeName>
        <fullName evidence="9">ATP-dependent helicase Rho</fullName>
    </alternativeName>
</protein>
<dbReference type="Gene3D" id="2.40.50.140">
    <property type="entry name" value="Nucleic acid-binding proteins"/>
    <property type="match status" value="1"/>
</dbReference>
<dbReference type="KEGG" id="acou:A5CBH24_22490"/>
<evidence type="ECO:0000256" key="12">
    <source>
        <dbReference type="SAM" id="MobiDB-lite"/>
    </source>
</evidence>
<feature type="binding site" evidence="9">
    <location>
        <position position="325"/>
    </location>
    <ligand>
        <name>ATP</name>
        <dbReference type="ChEBI" id="CHEBI:30616"/>
    </ligand>
</feature>
<dbReference type="CDD" id="cd04459">
    <property type="entry name" value="Rho_CSD"/>
    <property type="match status" value="1"/>
</dbReference>
<dbReference type="CDD" id="cd01128">
    <property type="entry name" value="rho_factor_C"/>
    <property type="match status" value="1"/>
</dbReference>
<dbReference type="Proteomes" id="UP000318946">
    <property type="component" value="Chromosome"/>
</dbReference>
<evidence type="ECO:0000256" key="6">
    <source>
        <dbReference type="ARBA" id="ARBA00022884"/>
    </source>
</evidence>
<dbReference type="SMART" id="SM00357">
    <property type="entry name" value="CSP"/>
    <property type="match status" value="1"/>
</dbReference>
<dbReference type="InterPro" id="IPR011129">
    <property type="entry name" value="CSD"/>
</dbReference>
<dbReference type="SMART" id="SM00382">
    <property type="entry name" value="AAA"/>
    <property type="match status" value="1"/>
</dbReference>
<keyword evidence="8 9" id="KW-0804">Transcription</keyword>
<dbReference type="GeneID" id="78342963"/>
<dbReference type="PROSITE" id="PS51856">
    <property type="entry name" value="RHO_RNA_BD"/>
    <property type="match status" value="1"/>
</dbReference>
<evidence type="ECO:0000256" key="1">
    <source>
        <dbReference type="ARBA" id="ARBA00022472"/>
    </source>
</evidence>
<keyword evidence="7 9" id="KW-0805">Transcription regulation</keyword>
<dbReference type="PANTHER" id="PTHR46425">
    <property type="entry name" value="TRANSCRIPTION TERMINATION FACTOR RHO"/>
    <property type="match status" value="1"/>
</dbReference>
<feature type="region of interest" description="Disordered" evidence="12">
    <location>
        <begin position="45"/>
        <end position="141"/>
    </location>
</feature>
<feature type="binding site" evidence="9">
    <location>
        <begin position="282"/>
        <end position="287"/>
    </location>
    <ligand>
        <name>ATP</name>
        <dbReference type="ChEBI" id="CHEBI:30616"/>
    </ligand>
</feature>
<dbReference type="GO" id="GO:0006353">
    <property type="term" value="P:DNA-templated transcription termination"/>
    <property type="evidence" value="ECO:0007669"/>
    <property type="project" value="UniProtKB-UniRule"/>
</dbReference>
<dbReference type="InterPro" id="IPR003593">
    <property type="entry name" value="AAA+_ATPase"/>
</dbReference>
<evidence type="ECO:0000256" key="11">
    <source>
        <dbReference type="PROSITE-ProRule" id="PRU01203"/>
    </source>
</evidence>
<reference evidence="15" key="1">
    <citation type="submission" date="2019-06" db="EMBL/GenBank/DDBJ databases">
        <title>Alistipes onderdonkii subsp. vulgaris subsp. nov., Alistipes dispar sp. nov. and Alistipes communis sp. nov., isolated from human faeces, and creation of Alistipes onderdonkii subsp. onderdonkii subsp. nov.</title>
        <authorList>
            <person name="Sakamoto M."/>
            <person name="Ikeyama N."/>
            <person name="Ogata Y."/>
            <person name="Suda W."/>
            <person name="Iino T."/>
            <person name="Hattori M."/>
            <person name="Ohkuma M."/>
        </authorList>
    </citation>
    <scope>NUCLEOTIDE SEQUENCE [LARGE SCALE GENOMIC DNA]</scope>
    <source>
        <strain evidence="15">5CBH24</strain>
    </source>
</reference>
<dbReference type="Pfam" id="PF07497">
    <property type="entry name" value="Rho_RNA_bind"/>
    <property type="match status" value="1"/>
</dbReference>
<dbReference type="SUPFAM" id="SSF52540">
    <property type="entry name" value="P-loop containing nucleoside triphosphate hydrolases"/>
    <property type="match status" value="1"/>
</dbReference>
<dbReference type="InterPro" id="IPR000194">
    <property type="entry name" value="ATPase_F1/V1/A1_a/bsu_nucl-bd"/>
</dbReference>
<dbReference type="Pfam" id="PF00006">
    <property type="entry name" value="ATP-synt_ab"/>
    <property type="match status" value="1"/>
</dbReference>
<dbReference type="InterPro" id="IPR012340">
    <property type="entry name" value="NA-bd_OB-fold"/>
</dbReference>
<dbReference type="OrthoDB" id="9805197at2"/>
<dbReference type="RefSeq" id="WP_141413239.1">
    <property type="nucleotide sequence ID" value="NZ_AP019735.1"/>
</dbReference>
<dbReference type="GO" id="GO:0016787">
    <property type="term" value="F:hydrolase activity"/>
    <property type="evidence" value="ECO:0007669"/>
    <property type="project" value="UniProtKB-KW"/>
</dbReference>
<evidence type="ECO:0000259" key="13">
    <source>
        <dbReference type="PROSITE" id="PS51856"/>
    </source>
</evidence>
<organism evidence="14 15">
    <name type="scientific">Alistipes communis</name>
    <dbReference type="NCBI Taxonomy" id="2585118"/>
    <lineage>
        <taxon>Bacteria</taxon>
        <taxon>Pseudomonadati</taxon>
        <taxon>Bacteroidota</taxon>
        <taxon>Bacteroidia</taxon>
        <taxon>Bacteroidales</taxon>
        <taxon>Rikenellaceae</taxon>
        <taxon>Alistipes</taxon>
    </lineage>
</organism>
<evidence type="ECO:0000256" key="2">
    <source>
        <dbReference type="ARBA" id="ARBA00022741"/>
    </source>
</evidence>
<evidence type="ECO:0000256" key="9">
    <source>
        <dbReference type="HAMAP-Rule" id="MF_01884"/>
    </source>
</evidence>
<dbReference type="GO" id="GO:0004386">
    <property type="term" value="F:helicase activity"/>
    <property type="evidence" value="ECO:0007669"/>
    <property type="project" value="UniProtKB-UniRule"/>
</dbReference>
<dbReference type="SUPFAM" id="SSF50249">
    <property type="entry name" value="Nucleic acid-binding proteins"/>
    <property type="match status" value="1"/>
</dbReference>
<evidence type="ECO:0000256" key="7">
    <source>
        <dbReference type="ARBA" id="ARBA00023015"/>
    </source>
</evidence>
<evidence type="ECO:0000256" key="10">
    <source>
        <dbReference type="NCBIfam" id="TIGR00767"/>
    </source>
</evidence>
<proteinExistence type="inferred from homology"/>
<dbReference type="InterPro" id="IPR041703">
    <property type="entry name" value="Rho_factor_ATP-bd"/>
</dbReference>
<dbReference type="GO" id="GO:0008186">
    <property type="term" value="F:ATP-dependent activity, acting on RNA"/>
    <property type="evidence" value="ECO:0007669"/>
    <property type="project" value="UniProtKB-UniRule"/>
</dbReference>
<gene>
    <name evidence="9" type="primary">rho</name>
    <name evidence="14" type="ORF">A5CBH24_22490</name>
</gene>
<comment type="function">
    <text evidence="9">Facilitates transcription termination by a mechanism that involves Rho binding to the nascent RNA, activation of Rho's RNA-dependent ATPase activity, and release of the mRNA from the DNA template.</text>
</comment>
<feature type="binding site" evidence="9">
    <location>
        <begin position="294"/>
        <end position="299"/>
    </location>
    <ligand>
        <name>ATP</name>
        <dbReference type="ChEBI" id="CHEBI:30616"/>
    </ligand>
</feature>
<dbReference type="EC" id="3.6.4.-" evidence="9 10"/>
<dbReference type="InterPro" id="IPR004665">
    <property type="entry name" value="Term_rho"/>
</dbReference>
<dbReference type="GO" id="GO:0005524">
    <property type="term" value="F:ATP binding"/>
    <property type="evidence" value="ECO:0007669"/>
    <property type="project" value="UniProtKB-UniRule"/>
</dbReference>
<accession>A0A4Y1WXG0</accession>
<dbReference type="NCBIfam" id="NF006886">
    <property type="entry name" value="PRK09376.1"/>
    <property type="match status" value="1"/>
</dbReference>
<evidence type="ECO:0000313" key="15">
    <source>
        <dbReference type="Proteomes" id="UP000318946"/>
    </source>
</evidence>
<dbReference type="Gene3D" id="3.40.50.300">
    <property type="entry name" value="P-loop containing nucleotide triphosphate hydrolases"/>
    <property type="match status" value="1"/>
</dbReference>
<evidence type="ECO:0000256" key="4">
    <source>
        <dbReference type="ARBA" id="ARBA00022806"/>
    </source>
</evidence>
<dbReference type="InterPro" id="IPR011113">
    <property type="entry name" value="Rho_RNA-bd"/>
</dbReference>
<dbReference type="GO" id="GO:0003723">
    <property type="term" value="F:RNA binding"/>
    <property type="evidence" value="ECO:0007669"/>
    <property type="project" value="UniProtKB-UniRule"/>
</dbReference>
<dbReference type="PANTHER" id="PTHR46425:SF1">
    <property type="entry name" value="TRANSCRIPTION TERMINATION FACTOR RHO"/>
    <property type="match status" value="1"/>
</dbReference>
<comment type="subunit">
    <text evidence="9">Homohexamer. The homohexamer assembles into an open ring structure.</text>
</comment>
<dbReference type="GO" id="GO:0005829">
    <property type="term" value="C:cytosol"/>
    <property type="evidence" value="ECO:0007669"/>
    <property type="project" value="UniProtKB-ARBA"/>
</dbReference>
<keyword evidence="15" id="KW-1185">Reference proteome</keyword>
<sequence>MQDFNALEGKSLAELREIGRALGVGNVMLKKKELLEQIRAVALVAGQHSDTEPNAVPAEEPKRRGRRPRMSGVKVEGRSPAEGPDVPAETETTVAVAPVAEEQPVEAAAVPKRRGRKPKSAEEPAEPVAGTGAVAEQSVTEVAAPRVREERAEVITKDDFVGEIEGEGVLEIMPDGYGFLRSADYNYLNSPDDIYVSPSQIKLFGLKPGDTVSGSIRPPKEGEKYFPLTKVAEINGLDPEFIRDRVQFEFMTPLFPSEKFCLTGKGHNSLSNRVIDLFSPIGKGQRGLIVAQPKTGKTMLMQPLINAIADNHPEVYIIVLLIDERPEEVTEMARNAKAEVVASTFDEQASRHVKVAEMVLEKAKRMVECGHDVVIFLDSITRLARAYNSVQPASGKVLSGGVDANALHKPKRFFGAARNTEEKGSLTIVATALIDTGSKMDEVIFEEFKGTGNMELQLDRKLADKRIYPAVNVMASGTRREDLLLQREVMSRTWVLRKYLSDMTTVEAMEFLEKQMNMTASNEEFLATMNQ</sequence>
<dbReference type="AlphaFoldDB" id="A0A4Y1WXG0"/>
<dbReference type="InterPro" id="IPR027417">
    <property type="entry name" value="P-loop_NTPase"/>
</dbReference>
<keyword evidence="5 9" id="KW-0067">ATP-binding</keyword>
<dbReference type="HAMAP" id="MF_01884">
    <property type="entry name" value="Rho"/>
    <property type="match status" value="1"/>
</dbReference>
<dbReference type="EMBL" id="AP019735">
    <property type="protein sequence ID" value="BBL04936.1"/>
    <property type="molecule type" value="Genomic_DNA"/>
</dbReference>
<keyword evidence="4 9" id="KW-0347">Helicase</keyword>
<keyword evidence="3 9" id="KW-0378">Hydrolase</keyword>
<keyword evidence="2 9" id="KW-0547">Nucleotide-binding</keyword>
<evidence type="ECO:0000256" key="3">
    <source>
        <dbReference type="ARBA" id="ARBA00022801"/>
    </source>
</evidence>
<dbReference type="NCBIfam" id="TIGR00767">
    <property type="entry name" value="rho"/>
    <property type="match status" value="1"/>
</dbReference>
<evidence type="ECO:0000256" key="8">
    <source>
        <dbReference type="ARBA" id="ARBA00023163"/>
    </source>
</evidence>
<feature type="domain" description="Rho RNA-BD" evidence="13">
    <location>
        <begin position="163"/>
        <end position="238"/>
    </location>
</feature>